<sequence length="134" mass="15493">WYRCKGSKRVYIPAQTHYIICPLELMEHDRHKCQINEEHVPKPRIASGQKFHFALTTASQSIEFAQLVQNKCLLVISDTEQQHTRVFIEDNVKLHHAVQSQGKITLYHEKLGGSKCFFAFDQATRFLATLHGET</sequence>
<evidence type="ECO:0000313" key="1">
    <source>
        <dbReference type="EMBL" id="CAE6454452.1"/>
    </source>
</evidence>
<accession>A0A8H3GKW0</accession>
<dbReference type="AlphaFoldDB" id="A0A8H3GKW0"/>
<comment type="caution">
    <text evidence="1">The sequence shown here is derived from an EMBL/GenBank/DDBJ whole genome shotgun (WGS) entry which is preliminary data.</text>
</comment>
<dbReference type="EMBL" id="CAJMWS010000602">
    <property type="protein sequence ID" value="CAE6454452.1"/>
    <property type="molecule type" value="Genomic_DNA"/>
</dbReference>
<reference evidence="1" key="1">
    <citation type="submission" date="2021-01" db="EMBL/GenBank/DDBJ databases">
        <authorList>
            <person name="Kaushik A."/>
        </authorList>
    </citation>
    <scope>NUCLEOTIDE SEQUENCE</scope>
    <source>
        <strain evidence="1">AG1-1C</strain>
    </source>
</reference>
<organism evidence="1 2">
    <name type="scientific">Rhizoctonia solani</name>
    <dbReference type="NCBI Taxonomy" id="456999"/>
    <lineage>
        <taxon>Eukaryota</taxon>
        <taxon>Fungi</taxon>
        <taxon>Dikarya</taxon>
        <taxon>Basidiomycota</taxon>
        <taxon>Agaricomycotina</taxon>
        <taxon>Agaricomycetes</taxon>
        <taxon>Cantharellales</taxon>
        <taxon>Ceratobasidiaceae</taxon>
        <taxon>Rhizoctonia</taxon>
    </lineage>
</organism>
<dbReference type="Proteomes" id="UP000663846">
    <property type="component" value="Unassembled WGS sequence"/>
</dbReference>
<feature type="non-terminal residue" evidence="1">
    <location>
        <position position="134"/>
    </location>
</feature>
<protein>
    <submittedName>
        <fullName evidence="1">Uncharacterized protein</fullName>
    </submittedName>
</protein>
<proteinExistence type="predicted"/>
<evidence type="ECO:0000313" key="2">
    <source>
        <dbReference type="Proteomes" id="UP000663846"/>
    </source>
</evidence>
<feature type="non-terminal residue" evidence="1">
    <location>
        <position position="1"/>
    </location>
</feature>
<gene>
    <name evidence="1" type="ORF">RDB_LOCUS149833</name>
</gene>
<name>A0A8H3GKW0_9AGAM</name>